<evidence type="ECO:0000313" key="1">
    <source>
        <dbReference type="EMBL" id="KAF7822194.1"/>
    </source>
</evidence>
<dbReference type="PANTHER" id="PTHR34780">
    <property type="entry name" value="OS08G0427800 PROTEIN"/>
    <property type="match status" value="1"/>
</dbReference>
<sequence length="82" mass="9411">MYAKMENYVKREEEEGFGERKKNGVAIAIHSQVRKIKQESEKILDWSPSQPEIRPPLREITHRQIPRSPLGISGRPISVGDS</sequence>
<evidence type="ECO:0000313" key="2">
    <source>
        <dbReference type="Proteomes" id="UP000634136"/>
    </source>
</evidence>
<name>A0A834TR45_9FABA</name>
<dbReference type="AlphaFoldDB" id="A0A834TR45"/>
<organism evidence="1 2">
    <name type="scientific">Senna tora</name>
    <dbReference type="NCBI Taxonomy" id="362788"/>
    <lineage>
        <taxon>Eukaryota</taxon>
        <taxon>Viridiplantae</taxon>
        <taxon>Streptophyta</taxon>
        <taxon>Embryophyta</taxon>
        <taxon>Tracheophyta</taxon>
        <taxon>Spermatophyta</taxon>
        <taxon>Magnoliopsida</taxon>
        <taxon>eudicotyledons</taxon>
        <taxon>Gunneridae</taxon>
        <taxon>Pentapetalae</taxon>
        <taxon>rosids</taxon>
        <taxon>fabids</taxon>
        <taxon>Fabales</taxon>
        <taxon>Fabaceae</taxon>
        <taxon>Caesalpinioideae</taxon>
        <taxon>Cassia clade</taxon>
        <taxon>Senna</taxon>
    </lineage>
</organism>
<keyword evidence="2" id="KW-1185">Reference proteome</keyword>
<proteinExistence type="predicted"/>
<accession>A0A834TR45</accession>
<dbReference type="PANTHER" id="PTHR34780:SF5">
    <property type="entry name" value="OS02G0733900 PROTEIN"/>
    <property type="match status" value="1"/>
</dbReference>
<dbReference type="Proteomes" id="UP000634136">
    <property type="component" value="Unassembled WGS sequence"/>
</dbReference>
<gene>
    <name evidence="1" type="ORF">G2W53_027649</name>
</gene>
<reference evidence="1" key="1">
    <citation type="submission" date="2020-09" db="EMBL/GenBank/DDBJ databases">
        <title>Genome-Enabled Discovery of Anthraquinone Biosynthesis in Senna tora.</title>
        <authorList>
            <person name="Kang S.-H."/>
            <person name="Pandey R.P."/>
            <person name="Lee C.-M."/>
            <person name="Sim J.-S."/>
            <person name="Jeong J.-T."/>
            <person name="Choi B.-S."/>
            <person name="Jung M."/>
            <person name="Ginzburg D."/>
            <person name="Zhao K."/>
            <person name="Won S.Y."/>
            <person name="Oh T.-J."/>
            <person name="Yu Y."/>
            <person name="Kim N.-H."/>
            <person name="Lee O.R."/>
            <person name="Lee T.-H."/>
            <person name="Bashyal P."/>
            <person name="Kim T.-S."/>
            <person name="Lee W.-H."/>
            <person name="Kawkins C."/>
            <person name="Kim C.-K."/>
            <person name="Kim J.S."/>
            <person name="Ahn B.O."/>
            <person name="Rhee S.Y."/>
            <person name="Sohng J.K."/>
        </authorList>
    </citation>
    <scope>NUCLEOTIDE SEQUENCE</scope>
    <source>
        <tissue evidence="1">Leaf</tissue>
    </source>
</reference>
<dbReference type="EMBL" id="JAAIUW010000008">
    <property type="protein sequence ID" value="KAF7822194.1"/>
    <property type="molecule type" value="Genomic_DNA"/>
</dbReference>
<protein>
    <submittedName>
        <fullName evidence="1">Uncharacterized protein</fullName>
    </submittedName>
</protein>
<dbReference type="OrthoDB" id="1879501at2759"/>
<comment type="caution">
    <text evidence="1">The sequence shown here is derived from an EMBL/GenBank/DDBJ whole genome shotgun (WGS) entry which is preliminary data.</text>
</comment>